<dbReference type="Proteomes" id="UP000656319">
    <property type="component" value="Unassembled WGS sequence"/>
</dbReference>
<comment type="subcellular location">
    <subcellularLocation>
        <location evidence="1">Cell membrane</location>
        <topology evidence="1">Multi-pass membrane protein</topology>
    </subcellularLocation>
</comment>
<protein>
    <recommendedName>
        <fullName evidence="9">O-antigen/teichoic acid export membrane protein</fullName>
    </recommendedName>
</protein>
<feature type="transmembrane region" description="Helical" evidence="6">
    <location>
        <begin position="172"/>
        <end position="192"/>
    </location>
</feature>
<reference evidence="7 8" key="1">
    <citation type="submission" date="2020-10" db="EMBL/GenBank/DDBJ databases">
        <authorList>
            <person name="Peeters C."/>
        </authorList>
    </citation>
    <scope>NUCLEOTIDE SEQUENCE [LARGE SCALE GENOMIC DNA]</scope>
    <source>
        <strain evidence="7 8">LMG 27952</strain>
    </source>
</reference>
<evidence type="ECO:0008006" key="9">
    <source>
        <dbReference type="Google" id="ProtNLM"/>
    </source>
</evidence>
<dbReference type="PANTHER" id="PTHR30250:SF11">
    <property type="entry name" value="O-ANTIGEN TRANSPORTER-RELATED"/>
    <property type="match status" value="1"/>
</dbReference>
<evidence type="ECO:0000256" key="5">
    <source>
        <dbReference type="ARBA" id="ARBA00023136"/>
    </source>
</evidence>
<feature type="transmembrane region" description="Helical" evidence="6">
    <location>
        <begin position="349"/>
        <end position="369"/>
    </location>
</feature>
<sequence>MFQQATSSVFDLVCHTEPTDQAACNSGFMLRKSVKSIAHWPSHILRMPILRSTLLTGSGITLLMRLLASLSGLMLTAMLTRMLSRDAVGEYFVMLSVVSIGATIIGCGLNFSVVRLVAEAQALKNSALTKGVILAALLTVAGSGTLLGLLFISDWGLAALERHLFQASTPALAGVLLLWTLALAFQTVFAELFRGMQMILRASIFSGVLASMITLVLLAVSRLFVTPTLMLVLAIVAIGALVGAALAAVLMWRATRSLEGAPVLQWRRLAATSLPLWLTNLMLAMLMQADLWILHSESASAQVALYGAATRLTQFLTLPLLVLNSALMPVIATRHTLGEHARLQQHLRGAAALAAAPALFAIMAFMIWGRPILHLFYGAGYGAAMPLLLILSLGQLANILCGSAGYTLMMTGHQKEMMWYTAAAGALMIGLALVVVKPFGAIGVACAAALSLCLQSVAMWVRVKTALGIWTHAPLRLLLRPFTAMRALQ</sequence>
<comment type="caution">
    <text evidence="7">The sequence shown here is derived from an EMBL/GenBank/DDBJ whole genome shotgun (WGS) entry which is preliminary data.</text>
</comment>
<keyword evidence="2" id="KW-1003">Cell membrane</keyword>
<feature type="transmembrane region" description="Helical" evidence="6">
    <location>
        <begin position="204"/>
        <end position="225"/>
    </location>
</feature>
<feature type="transmembrane region" description="Helical" evidence="6">
    <location>
        <begin position="315"/>
        <end position="337"/>
    </location>
</feature>
<feature type="transmembrane region" description="Helical" evidence="6">
    <location>
        <begin position="231"/>
        <end position="253"/>
    </location>
</feature>
<evidence type="ECO:0000256" key="1">
    <source>
        <dbReference type="ARBA" id="ARBA00004651"/>
    </source>
</evidence>
<accession>A0ABN7IGX8</accession>
<evidence type="ECO:0000313" key="8">
    <source>
        <dbReference type="Proteomes" id="UP000656319"/>
    </source>
</evidence>
<feature type="transmembrane region" description="Helical" evidence="6">
    <location>
        <begin position="91"/>
        <end position="111"/>
    </location>
</feature>
<keyword evidence="3 6" id="KW-0812">Transmembrane</keyword>
<feature type="transmembrane region" description="Helical" evidence="6">
    <location>
        <begin position="54"/>
        <end position="79"/>
    </location>
</feature>
<evidence type="ECO:0000256" key="6">
    <source>
        <dbReference type="SAM" id="Phobius"/>
    </source>
</evidence>
<gene>
    <name evidence="7" type="ORF">LMG27952_06930</name>
</gene>
<feature type="transmembrane region" description="Helical" evidence="6">
    <location>
        <begin position="442"/>
        <end position="461"/>
    </location>
</feature>
<organism evidence="7 8">
    <name type="scientific">Paraburkholderia hiiakae</name>
    <dbReference type="NCBI Taxonomy" id="1081782"/>
    <lineage>
        <taxon>Bacteria</taxon>
        <taxon>Pseudomonadati</taxon>
        <taxon>Pseudomonadota</taxon>
        <taxon>Betaproteobacteria</taxon>
        <taxon>Burkholderiales</taxon>
        <taxon>Burkholderiaceae</taxon>
        <taxon>Paraburkholderia</taxon>
    </lineage>
</organism>
<keyword evidence="4 6" id="KW-1133">Transmembrane helix</keyword>
<dbReference type="InterPro" id="IPR050833">
    <property type="entry name" value="Poly_Biosynth_Transport"/>
</dbReference>
<feature type="transmembrane region" description="Helical" evidence="6">
    <location>
        <begin position="417"/>
        <end position="436"/>
    </location>
</feature>
<evidence type="ECO:0000256" key="2">
    <source>
        <dbReference type="ARBA" id="ARBA00022475"/>
    </source>
</evidence>
<dbReference type="PANTHER" id="PTHR30250">
    <property type="entry name" value="PST FAMILY PREDICTED COLANIC ACID TRANSPORTER"/>
    <property type="match status" value="1"/>
</dbReference>
<keyword evidence="5 6" id="KW-0472">Membrane</keyword>
<feature type="transmembrane region" description="Helical" evidence="6">
    <location>
        <begin position="274"/>
        <end position="295"/>
    </location>
</feature>
<dbReference type="InterPro" id="IPR002797">
    <property type="entry name" value="Polysacc_synth"/>
</dbReference>
<name>A0ABN7IGX8_9BURK</name>
<dbReference type="Pfam" id="PF01943">
    <property type="entry name" value="Polysacc_synt"/>
    <property type="match status" value="1"/>
</dbReference>
<evidence type="ECO:0000256" key="3">
    <source>
        <dbReference type="ARBA" id="ARBA00022692"/>
    </source>
</evidence>
<feature type="transmembrane region" description="Helical" evidence="6">
    <location>
        <begin position="375"/>
        <end position="396"/>
    </location>
</feature>
<keyword evidence="8" id="KW-1185">Reference proteome</keyword>
<feature type="transmembrane region" description="Helical" evidence="6">
    <location>
        <begin position="132"/>
        <end position="152"/>
    </location>
</feature>
<evidence type="ECO:0000256" key="4">
    <source>
        <dbReference type="ARBA" id="ARBA00022989"/>
    </source>
</evidence>
<proteinExistence type="predicted"/>
<dbReference type="EMBL" id="CAJHCQ010000027">
    <property type="protein sequence ID" value="CAD6559648.1"/>
    <property type="molecule type" value="Genomic_DNA"/>
</dbReference>
<evidence type="ECO:0000313" key="7">
    <source>
        <dbReference type="EMBL" id="CAD6559648.1"/>
    </source>
</evidence>
<dbReference type="RefSeq" id="WP_328809867.1">
    <property type="nucleotide sequence ID" value="NZ_CAJHCQ010000027.1"/>
</dbReference>